<feature type="domain" description="GmrSD restriction endonucleases N-terminal" evidence="1">
    <location>
        <begin position="36"/>
        <end position="220"/>
    </location>
</feature>
<sequence>MKISKDAFFEDEAYAEGEDIVEYDITTSPRDLTPANIVDMIDSGIIEIPMFQRNFVWDIKKASRLVESLILGLPVPELFFYSDGDENTTYKIIDGQQRLLSIYFFVKGRFPKNSDSRLVVRDSIKSSELDGLLANNNIFKDFVLDLNEKDDKNKSRYHGSKFLTLDKDSQIKFRLRRYLRTVVVRQNKPDDNSSSMFEIFNRLNTGGTPLNHQEIRASLYYCEFYKMITELNDEDCWRKLFGKASQDLRSNDIELILRSLALLQDGDEYSPKMVSFLNNFSRKSKNFKDEHIIYLRNIFLSFIEACSELGDKAFFRNNRFSKTLFESVFVAVCKKSFHNNSLVRGKIEKASFEELKNDEEFVGYLLSGSSSKESILSRIKRAEKIIVMNEEKGDE</sequence>
<dbReference type="PANTHER" id="PTHR39639:SF1">
    <property type="entry name" value="DUF262 DOMAIN-CONTAINING PROTEIN"/>
    <property type="match status" value="1"/>
</dbReference>
<evidence type="ECO:0000313" key="2">
    <source>
        <dbReference type="EMBL" id="UWP60859.1"/>
    </source>
</evidence>
<accession>A0ABY5VKZ3</accession>
<dbReference type="Pfam" id="PF03235">
    <property type="entry name" value="GmrSD_N"/>
    <property type="match status" value="1"/>
</dbReference>
<evidence type="ECO:0000259" key="1">
    <source>
        <dbReference type="Pfam" id="PF03235"/>
    </source>
</evidence>
<evidence type="ECO:0000313" key="3">
    <source>
        <dbReference type="Proteomes" id="UP001060164"/>
    </source>
</evidence>
<gene>
    <name evidence="2" type="ORF">NQ502_07460</name>
</gene>
<proteinExistence type="predicted"/>
<dbReference type="EMBL" id="CP102290">
    <property type="protein sequence ID" value="UWP60859.1"/>
    <property type="molecule type" value="Genomic_DNA"/>
</dbReference>
<name>A0ABY5VKZ3_9FIRM</name>
<dbReference type="Proteomes" id="UP001060164">
    <property type="component" value="Chromosome"/>
</dbReference>
<organism evidence="2 3">
    <name type="scientific">Ruminococcus gauvreauii</name>
    <dbReference type="NCBI Taxonomy" id="438033"/>
    <lineage>
        <taxon>Bacteria</taxon>
        <taxon>Bacillati</taxon>
        <taxon>Bacillota</taxon>
        <taxon>Clostridia</taxon>
        <taxon>Eubacteriales</taxon>
        <taxon>Oscillospiraceae</taxon>
        <taxon>Ruminococcus</taxon>
    </lineage>
</organism>
<dbReference type="RefSeq" id="WP_044982978.1">
    <property type="nucleotide sequence ID" value="NZ_CABLBR010000003.1"/>
</dbReference>
<keyword evidence="3" id="KW-1185">Reference proteome</keyword>
<dbReference type="InterPro" id="IPR004919">
    <property type="entry name" value="GmrSD_N"/>
</dbReference>
<protein>
    <submittedName>
        <fullName evidence="2">DUF262 domain-containing protein</fullName>
    </submittedName>
</protein>
<reference evidence="2" key="1">
    <citation type="journal article" date="2022" name="Cell">
        <title>Design, construction, and in vivo augmentation of a complex gut microbiome.</title>
        <authorList>
            <person name="Cheng A.G."/>
            <person name="Ho P.Y."/>
            <person name="Aranda-Diaz A."/>
            <person name="Jain S."/>
            <person name="Yu F.B."/>
            <person name="Meng X."/>
            <person name="Wang M."/>
            <person name="Iakiviak M."/>
            <person name="Nagashima K."/>
            <person name="Zhao A."/>
            <person name="Murugkar P."/>
            <person name="Patil A."/>
            <person name="Atabakhsh K."/>
            <person name="Weakley A."/>
            <person name="Yan J."/>
            <person name="Brumbaugh A.R."/>
            <person name="Higginbottom S."/>
            <person name="Dimas A."/>
            <person name="Shiver A.L."/>
            <person name="Deutschbauer A."/>
            <person name="Neff N."/>
            <person name="Sonnenburg J.L."/>
            <person name="Huang K.C."/>
            <person name="Fischbach M.A."/>
        </authorList>
    </citation>
    <scope>NUCLEOTIDE SEQUENCE</scope>
    <source>
        <strain evidence="2">DSM 19829</strain>
    </source>
</reference>
<dbReference type="PANTHER" id="PTHR39639">
    <property type="entry name" value="CHROMOSOME 16, WHOLE GENOME SHOTGUN SEQUENCE"/>
    <property type="match status" value="1"/>
</dbReference>